<dbReference type="EMBL" id="CP011502">
    <property type="protein sequence ID" value="ALX04313.1"/>
    <property type="molecule type" value="Genomic_DNA"/>
</dbReference>
<dbReference type="Pfam" id="PF00072">
    <property type="entry name" value="Response_reg"/>
    <property type="match status" value="1"/>
</dbReference>
<protein>
    <submittedName>
        <fullName evidence="6">Regulator</fullName>
    </submittedName>
</protein>
<feature type="DNA-binding region" description="OmpR/PhoB-type" evidence="3">
    <location>
        <begin position="123"/>
        <end position="220"/>
    </location>
</feature>
<dbReference type="SMART" id="SM00862">
    <property type="entry name" value="Trans_reg_C"/>
    <property type="match status" value="1"/>
</dbReference>
<dbReference type="PANTHER" id="PTHR48111:SF37">
    <property type="entry name" value="RESPONSE REGULATOR PROTEIN CARR"/>
    <property type="match status" value="1"/>
</dbReference>
<dbReference type="CDD" id="cd00383">
    <property type="entry name" value="trans_reg_C"/>
    <property type="match status" value="1"/>
</dbReference>
<dbReference type="PROSITE" id="PS50110">
    <property type="entry name" value="RESPONSE_REGULATORY"/>
    <property type="match status" value="1"/>
</dbReference>
<dbReference type="Gene3D" id="1.10.10.10">
    <property type="entry name" value="Winged helix-like DNA-binding domain superfamily/Winged helix DNA-binding domain"/>
    <property type="match status" value="1"/>
</dbReference>
<dbReference type="SUPFAM" id="SSF46894">
    <property type="entry name" value="C-terminal effector domain of the bipartite response regulators"/>
    <property type="match status" value="1"/>
</dbReference>
<evidence type="ECO:0000256" key="1">
    <source>
        <dbReference type="ARBA" id="ARBA00023125"/>
    </source>
</evidence>
<gene>
    <name evidence="6" type="ORF">AERYTH_06210</name>
</gene>
<dbReference type="GO" id="GO:0000976">
    <property type="term" value="F:transcription cis-regulatory region binding"/>
    <property type="evidence" value="ECO:0007669"/>
    <property type="project" value="TreeGrafter"/>
</dbReference>
<dbReference type="AlphaFoldDB" id="A0A0U4B8K7"/>
<evidence type="ECO:0000256" key="3">
    <source>
        <dbReference type="PROSITE-ProRule" id="PRU01091"/>
    </source>
</evidence>
<dbReference type="Proteomes" id="UP000067689">
    <property type="component" value="Chromosome"/>
</dbReference>
<proteinExistence type="predicted"/>
<dbReference type="Gene3D" id="6.10.250.690">
    <property type="match status" value="1"/>
</dbReference>
<keyword evidence="1 3" id="KW-0238">DNA-binding</keyword>
<dbReference type="GO" id="GO:0000156">
    <property type="term" value="F:phosphorelay response regulator activity"/>
    <property type="evidence" value="ECO:0007669"/>
    <property type="project" value="TreeGrafter"/>
</dbReference>
<feature type="domain" description="OmpR/PhoB-type" evidence="5">
    <location>
        <begin position="123"/>
        <end position="220"/>
    </location>
</feature>
<dbReference type="PATRIC" id="fig|2041.4.peg.1304"/>
<dbReference type="PROSITE" id="PS51755">
    <property type="entry name" value="OMPR_PHOB"/>
    <property type="match status" value="1"/>
</dbReference>
<keyword evidence="7" id="KW-1185">Reference proteome</keyword>
<evidence type="ECO:0000259" key="5">
    <source>
        <dbReference type="PROSITE" id="PS51755"/>
    </source>
</evidence>
<dbReference type="InterPro" id="IPR001867">
    <property type="entry name" value="OmpR/PhoB-type_DNA-bd"/>
</dbReference>
<dbReference type="InterPro" id="IPR039420">
    <property type="entry name" value="WalR-like"/>
</dbReference>
<name>A0A0U4B8K7_9ACTN</name>
<dbReference type="PANTHER" id="PTHR48111">
    <property type="entry name" value="REGULATOR OF RPOS"/>
    <property type="match status" value="1"/>
</dbReference>
<dbReference type="GO" id="GO:0032993">
    <property type="term" value="C:protein-DNA complex"/>
    <property type="evidence" value="ECO:0007669"/>
    <property type="project" value="TreeGrafter"/>
</dbReference>
<dbReference type="GO" id="GO:0005829">
    <property type="term" value="C:cytosol"/>
    <property type="evidence" value="ECO:0007669"/>
    <property type="project" value="TreeGrafter"/>
</dbReference>
<organism evidence="6 7">
    <name type="scientific">Aeromicrobium erythreum</name>
    <dbReference type="NCBI Taxonomy" id="2041"/>
    <lineage>
        <taxon>Bacteria</taxon>
        <taxon>Bacillati</taxon>
        <taxon>Actinomycetota</taxon>
        <taxon>Actinomycetes</taxon>
        <taxon>Propionibacteriales</taxon>
        <taxon>Nocardioidaceae</taxon>
        <taxon>Aeromicrobium</taxon>
    </lineage>
</organism>
<dbReference type="OrthoDB" id="3229809at2"/>
<keyword evidence="2" id="KW-0597">Phosphoprotein</keyword>
<sequence>MARIGVCEDDASVRRVLVEGLRLSSHDVVLARTGREAMELFGADAELDALVLDIGLPDADGRDVCQALRAGGQHAPVLFLTALDAVHDRVSGFHAGGDDYVPKPFSISEVLVRLEALMRRSRSAPAEATGLVLDPERFSVRSPGGEQRLTPTEFRMLAAIAARPGEVVRRRAVVAAGWPDGAIVHENTIDTYVRRLRVKLEAIDAPVTLETVRGVGFVLR</sequence>
<dbReference type="Gene3D" id="3.40.50.2300">
    <property type="match status" value="1"/>
</dbReference>
<dbReference type="RefSeq" id="WP_067856045.1">
    <property type="nucleotide sequence ID" value="NZ_CP011502.1"/>
</dbReference>
<dbReference type="InterPro" id="IPR011006">
    <property type="entry name" value="CheY-like_superfamily"/>
</dbReference>
<dbReference type="GO" id="GO:0006355">
    <property type="term" value="P:regulation of DNA-templated transcription"/>
    <property type="evidence" value="ECO:0007669"/>
    <property type="project" value="InterPro"/>
</dbReference>
<evidence type="ECO:0000313" key="6">
    <source>
        <dbReference type="EMBL" id="ALX04313.1"/>
    </source>
</evidence>
<evidence type="ECO:0000256" key="2">
    <source>
        <dbReference type="PROSITE-ProRule" id="PRU00169"/>
    </source>
</evidence>
<reference evidence="6 7" key="1">
    <citation type="journal article" date="1991" name="Int. J. Syst. Bacteriol.">
        <title>Description of the erythromycin-producing bacterium Arthrobacter sp. strain NRRL B-3381 as Aeromicrobium erythreum gen. nov., sp. nov.</title>
        <authorList>
            <person name="Miller E.S."/>
            <person name="Woese C.R."/>
            <person name="Brenner S."/>
        </authorList>
    </citation>
    <scope>NUCLEOTIDE SEQUENCE [LARGE SCALE GENOMIC DNA]</scope>
    <source>
        <strain evidence="6 7">AR18</strain>
    </source>
</reference>
<dbReference type="InterPro" id="IPR001789">
    <property type="entry name" value="Sig_transdc_resp-reg_receiver"/>
</dbReference>
<dbReference type="STRING" id="2041.AERYTH_06210"/>
<dbReference type="SUPFAM" id="SSF52172">
    <property type="entry name" value="CheY-like"/>
    <property type="match status" value="1"/>
</dbReference>
<feature type="domain" description="Response regulatory" evidence="4">
    <location>
        <begin position="3"/>
        <end position="118"/>
    </location>
</feature>
<evidence type="ECO:0000313" key="7">
    <source>
        <dbReference type="Proteomes" id="UP000067689"/>
    </source>
</evidence>
<dbReference type="Pfam" id="PF00486">
    <property type="entry name" value="Trans_reg_C"/>
    <property type="match status" value="1"/>
</dbReference>
<dbReference type="InterPro" id="IPR016032">
    <property type="entry name" value="Sig_transdc_resp-reg_C-effctor"/>
</dbReference>
<feature type="modified residue" description="4-aspartylphosphate" evidence="2">
    <location>
        <position position="53"/>
    </location>
</feature>
<dbReference type="InterPro" id="IPR036388">
    <property type="entry name" value="WH-like_DNA-bd_sf"/>
</dbReference>
<dbReference type="SMART" id="SM00448">
    <property type="entry name" value="REC"/>
    <property type="match status" value="1"/>
</dbReference>
<dbReference type="KEGG" id="aer:AERYTH_06210"/>
<accession>A0A0U4B8K7</accession>
<evidence type="ECO:0000259" key="4">
    <source>
        <dbReference type="PROSITE" id="PS50110"/>
    </source>
</evidence>